<dbReference type="InterPro" id="IPR007428">
    <property type="entry name" value="MlaA"/>
</dbReference>
<dbReference type="PANTHER" id="PTHR30035">
    <property type="entry name" value="LIPOPROTEIN VACJ-RELATED"/>
    <property type="match status" value="1"/>
</dbReference>
<dbReference type="PATRIC" id="fig|1458461.3.peg.484"/>
<keyword evidence="3" id="KW-0449">Lipoprotein</keyword>
<dbReference type="GO" id="GO:0120010">
    <property type="term" value="P:intermembrane phospholipid transfer"/>
    <property type="evidence" value="ECO:0007669"/>
    <property type="project" value="TreeGrafter"/>
</dbReference>
<dbReference type="Proteomes" id="UP000032160">
    <property type="component" value="Chromosome I"/>
</dbReference>
<dbReference type="KEGG" id="pect:BN1012_Phect485"/>
<gene>
    <name evidence="3" type="ORF">BN1012_Phect485</name>
</gene>
<dbReference type="PRINTS" id="PR01805">
    <property type="entry name" value="VACJLIPOPROT"/>
</dbReference>
<protein>
    <submittedName>
        <fullName evidence="3">VacJ-like lipoprotein</fullName>
    </submittedName>
</protein>
<dbReference type="GO" id="GO:0016020">
    <property type="term" value="C:membrane"/>
    <property type="evidence" value="ECO:0007669"/>
    <property type="project" value="InterPro"/>
</dbReference>
<evidence type="ECO:0000256" key="2">
    <source>
        <dbReference type="ARBA" id="ARBA00022729"/>
    </source>
</evidence>
<dbReference type="EMBL" id="HG966617">
    <property type="protein sequence ID" value="CDO58699.1"/>
    <property type="molecule type" value="Genomic_DNA"/>
</dbReference>
<dbReference type="AlphaFoldDB" id="X5MDR3"/>
<comment type="similarity">
    <text evidence="1">Belongs to the MlaA family.</text>
</comment>
<dbReference type="PANTHER" id="PTHR30035:SF3">
    <property type="entry name" value="INTERMEMBRANE PHOSPHOLIPID TRANSPORT SYSTEM LIPOPROTEIN MLAA"/>
    <property type="match status" value="1"/>
</dbReference>
<name>X5MDR3_9HYPH</name>
<proteinExistence type="inferred from homology"/>
<evidence type="ECO:0000256" key="1">
    <source>
        <dbReference type="ARBA" id="ARBA00010634"/>
    </source>
</evidence>
<accession>X5MDR3</accession>
<evidence type="ECO:0000313" key="3">
    <source>
        <dbReference type="EMBL" id="CDO58699.1"/>
    </source>
</evidence>
<dbReference type="Pfam" id="PF04333">
    <property type="entry name" value="MlaA"/>
    <property type="match status" value="1"/>
</dbReference>
<sequence length="301" mass="32517">MTKMAADKIFGGSAFHSAGGKSGRTLAIGLIATLALTLGACATRPDPGNQAAVAAYQEANDPVEPLNRYFFAVNDQLLDGLILKPAAQGYDAVLPGFAKDSIRHFLDNLRTPVILVNDMLQGEWDRAGTTITRFGINSTVGVGGLLDPATGWGYERHGEDFGQTLAVWGSGEGPYVFLPLLGPAPPRDLAGFVVDQAFDPLTYVFWNRDSIIPPTRFVVNGLDLRARNLDTLDEIERTSVDYYAALRSLYRQSRNNEIANGEINPDNLPDISDIDYEFDYEDGSDAIETEPAPASGSNTGI</sequence>
<reference evidence="3 4" key="1">
    <citation type="journal article" date="2014" name="Front. Genet.">
        <title>Genome and metabolic network of "Candidatus Phaeomarinobacter ectocarpi" Ec32, a new candidate genus of Alphaproteobacteria frequently associated with brown algae.</title>
        <authorList>
            <person name="Dittami S.M."/>
            <person name="Barbeyron T."/>
            <person name="Boyen C."/>
            <person name="Cambefort J."/>
            <person name="Collet G."/>
            <person name="Delage L."/>
            <person name="Gobet A."/>
            <person name="Groisillier A."/>
            <person name="Leblanc C."/>
            <person name="Michel G."/>
            <person name="Scornet D."/>
            <person name="Siegel A."/>
            <person name="Tapia J.E."/>
            <person name="Tonon T."/>
        </authorList>
    </citation>
    <scope>NUCLEOTIDE SEQUENCE [LARGE SCALE GENOMIC DNA]</scope>
    <source>
        <strain evidence="3 4">Ec32</strain>
    </source>
</reference>
<keyword evidence="2" id="KW-0732">Signal</keyword>
<keyword evidence="4" id="KW-1185">Reference proteome</keyword>
<organism evidence="3 4">
    <name type="scientific">Candidatus Phaeomarinibacter ectocarpi</name>
    <dbReference type="NCBI Taxonomy" id="1458461"/>
    <lineage>
        <taxon>Bacteria</taxon>
        <taxon>Pseudomonadati</taxon>
        <taxon>Pseudomonadota</taxon>
        <taxon>Alphaproteobacteria</taxon>
        <taxon>Hyphomicrobiales</taxon>
        <taxon>Parvibaculaceae</taxon>
        <taxon>Candidatus Phaeomarinibacter</taxon>
    </lineage>
</organism>
<evidence type="ECO:0000313" key="4">
    <source>
        <dbReference type="Proteomes" id="UP000032160"/>
    </source>
</evidence>
<dbReference type="STRING" id="1458461.BN1012_Phect485"/>
<dbReference type="HOGENOM" id="CLU_059326_3_0_5"/>